<dbReference type="InterPro" id="IPR045214">
    <property type="entry name" value="Surf1/Surf4"/>
</dbReference>
<dbReference type="Proteomes" id="UP000642488">
    <property type="component" value="Unassembled WGS sequence"/>
</dbReference>
<evidence type="ECO:0000256" key="1">
    <source>
        <dbReference type="ARBA" id="ARBA00004370"/>
    </source>
</evidence>
<name>A0A934IE78_9RHOB</name>
<dbReference type="CDD" id="cd06662">
    <property type="entry name" value="SURF1"/>
    <property type="match status" value="1"/>
</dbReference>
<evidence type="ECO:0000256" key="3">
    <source>
        <dbReference type="ARBA" id="ARBA00022692"/>
    </source>
</evidence>
<dbReference type="PANTHER" id="PTHR23427">
    <property type="entry name" value="SURFEIT LOCUS PROTEIN"/>
    <property type="match status" value="1"/>
</dbReference>
<dbReference type="EMBL" id="JAEKPD010000001">
    <property type="protein sequence ID" value="MBJ3761233.1"/>
    <property type="molecule type" value="Genomic_DNA"/>
</dbReference>
<comment type="caution">
    <text evidence="6">Lacks conserved residue(s) required for the propagation of feature annotation.</text>
</comment>
<reference evidence="7" key="1">
    <citation type="submission" date="2020-12" db="EMBL/GenBank/DDBJ databases">
        <title>Bacterial taxonomy.</title>
        <authorList>
            <person name="Pan X."/>
        </authorList>
    </citation>
    <scope>NUCLEOTIDE SEQUENCE</scope>
    <source>
        <strain evidence="7">KCTC 52957</strain>
    </source>
</reference>
<dbReference type="InterPro" id="IPR002994">
    <property type="entry name" value="Surf1/Shy1"/>
</dbReference>
<protein>
    <recommendedName>
        <fullName evidence="6">SURF1-like protein</fullName>
    </recommendedName>
</protein>
<organism evidence="7 8">
    <name type="scientific">Palleronia pontilimi</name>
    <dbReference type="NCBI Taxonomy" id="1964209"/>
    <lineage>
        <taxon>Bacteria</taxon>
        <taxon>Pseudomonadati</taxon>
        <taxon>Pseudomonadota</taxon>
        <taxon>Alphaproteobacteria</taxon>
        <taxon>Rhodobacterales</taxon>
        <taxon>Roseobacteraceae</taxon>
        <taxon>Palleronia</taxon>
    </lineage>
</organism>
<dbReference type="PROSITE" id="PS50895">
    <property type="entry name" value="SURF1"/>
    <property type="match status" value="1"/>
</dbReference>
<dbReference type="GO" id="GO:0005886">
    <property type="term" value="C:plasma membrane"/>
    <property type="evidence" value="ECO:0007669"/>
    <property type="project" value="UniProtKB-SubCell"/>
</dbReference>
<gene>
    <name evidence="7" type="ORF">ILP92_00515</name>
</gene>
<dbReference type="RefSeq" id="WP_198914414.1">
    <property type="nucleotide sequence ID" value="NZ_JAEKPD010000001.1"/>
</dbReference>
<keyword evidence="5 6" id="KW-0472">Membrane</keyword>
<feature type="transmembrane region" description="Helical" evidence="6">
    <location>
        <begin position="194"/>
        <end position="213"/>
    </location>
</feature>
<proteinExistence type="inferred from homology"/>
<dbReference type="AlphaFoldDB" id="A0A934IE78"/>
<evidence type="ECO:0000313" key="8">
    <source>
        <dbReference type="Proteomes" id="UP000642488"/>
    </source>
</evidence>
<keyword evidence="3 6" id="KW-0812">Transmembrane</keyword>
<comment type="subcellular location">
    <subcellularLocation>
        <location evidence="6">Cell membrane</location>
        <topology evidence="6">Multi-pass membrane protein</topology>
    </subcellularLocation>
    <subcellularLocation>
        <location evidence="1">Membrane</location>
    </subcellularLocation>
</comment>
<comment type="caution">
    <text evidence="7">The sequence shown here is derived from an EMBL/GenBank/DDBJ whole genome shotgun (WGS) entry which is preliminary data.</text>
</comment>
<evidence type="ECO:0000256" key="2">
    <source>
        <dbReference type="ARBA" id="ARBA00007165"/>
    </source>
</evidence>
<evidence type="ECO:0000256" key="4">
    <source>
        <dbReference type="ARBA" id="ARBA00022989"/>
    </source>
</evidence>
<evidence type="ECO:0000256" key="6">
    <source>
        <dbReference type="RuleBase" id="RU363076"/>
    </source>
</evidence>
<comment type="similarity">
    <text evidence="2 6">Belongs to the SURF1 family.</text>
</comment>
<accession>A0A934IE78</accession>
<dbReference type="PANTHER" id="PTHR23427:SF2">
    <property type="entry name" value="SURFEIT LOCUS PROTEIN 1"/>
    <property type="match status" value="1"/>
</dbReference>
<evidence type="ECO:0000256" key="5">
    <source>
        <dbReference type="ARBA" id="ARBA00023136"/>
    </source>
</evidence>
<dbReference type="Pfam" id="PF02104">
    <property type="entry name" value="SURF1"/>
    <property type="match status" value="1"/>
</dbReference>
<sequence length="221" mass="23952">MRIIGFAIFATGGLALLLGLGIWQVQRLAWKTAILDRIETRIADTPVALPDAPTEERDEYLPVTVSGRTTGDEIHVLTTSEAFGPSYRVVSAFETDASRRILVDLGAIPTAQKDAPRPPTDLDVTGNLLWPDEVDGFTPAPDMAANIWFARDLPAMAQALDSEPLLVVARAQALPGVLPLPVGTTAIPNDHLQYAITWFSLAAIWAGMTVLLLSRMARRQT</sequence>
<evidence type="ECO:0000313" key="7">
    <source>
        <dbReference type="EMBL" id="MBJ3761233.1"/>
    </source>
</evidence>
<keyword evidence="6" id="KW-1003">Cell membrane</keyword>
<keyword evidence="4 6" id="KW-1133">Transmembrane helix</keyword>
<keyword evidence="8" id="KW-1185">Reference proteome</keyword>